<proteinExistence type="predicted"/>
<evidence type="ECO:0000313" key="2">
    <source>
        <dbReference type="EMBL" id="TWT47191.1"/>
    </source>
</evidence>
<dbReference type="EMBL" id="SJPH01000002">
    <property type="protein sequence ID" value="TWT47191.1"/>
    <property type="molecule type" value="Genomic_DNA"/>
</dbReference>
<sequence length="247" mass="26558">MTERDPPDPADELLEWLDGDAPSPPELPDPAVAGDQLAIHGLLTRLYEVPADSQRRITAALARFDEEQAVESKKRHRSVTRRPIRGLRSRSNRVVLAKAAKVCVLRASSTDDCNKTRNVLTCLRAFKQEVFNATIVVPNNFEVVGSNPAPATCFRGSELRSPPGYTKGRCPQASAFSRSIAFSGNNLRRRIKSLGVAPAGMRDTRVATGAVGSEATLARSLGCLCVSPGGGLSGRSVRSTEPKRVAP</sequence>
<name>A0A5C5WB01_9BACT</name>
<feature type="compositionally biased region" description="Acidic residues" evidence="1">
    <location>
        <begin position="8"/>
        <end position="18"/>
    </location>
</feature>
<keyword evidence="3" id="KW-1185">Reference proteome</keyword>
<evidence type="ECO:0000256" key="1">
    <source>
        <dbReference type="SAM" id="MobiDB-lite"/>
    </source>
</evidence>
<dbReference type="Proteomes" id="UP000318995">
    <property type="component" value="Unassembled WGS sequence"/>
</dbReference>
<reference evidence="2 3" key="1">
    <citation type="submission" date="2019-02" db="EMBL/GenBank/DDBJ databases">
        <title>Deep-cultivation of Planctomycetes and their phenomic and genomic characterization uncovers novel biology.</title>
        <authorList>
            <person name="Wiegand S."/>
            <person name="Jogler M."/>
            <person name="Boedeker C."/>
            <person name="Pinto D."/>
            <person name="Vollmers J."/>
            <person name="Rivas-Marin E."/>
            <person name="Kohn T."/>
            <person name="Peeters S.H."/>
            <person name="Heuer A."/>
            <person name="Rast P."/>
            <person name="Oberbeckmann S."/>
            <person name="Bunk B."/>
            <person name="Jeske O."/>
            <person name="Meyerdierks A."/>
            <person name="Storesund J.E."/>
            <person name="Kallscheuer N."/>
            <person name="Luecker S."/>
            <person name="Lage O.M."/>
            <person name="Pohl T."/>
            <person name="Merkel B.J."/>
            <person name="Hornburger P."/>
            <person name="Mueller R.-W."/>
            <person name="Bruemmer F."/>
            <person name="Labrenz M."/>
            <person name="Spormann A.M."/>
            <person name="Op Den Camp H."/>
            <person name="Overmann J."/>
            <person name="Amann R."/>
            <person name="Jetten M.S.M."/>
            <person name="Mascher T."/>
            <person name="Medema M.H."/>
            <person name="Devos D.P."/>
            <person name="Kaster A.-K."/>
            <person name="Ovreas L."/>
            <person name="Rohde M."/>
            <person name="Galperin M.Y."/>
            <person name="Jogler C."/>
        </authorList>
    </citation>
    <scope>NUCLEOTIDE SEQUENCE [LARGE SCALE GENOMIC DNA]</scope>
    <source>
        <strain evidence="2 3">Pla111</strain>
    </source>
</reference>
<gene>
    <name evidence="2" type="ORF">Pla111_08030</name>
</gene>
<comment type="caution">
    <text evidence="2">The sequence shown here is derived from an EMBL/GenBank/DDBJ whole genome shotgun (WGS) entry which is preliminary data.</text>
</comment>
<accession>A0A5C5WB01</accession>
<feature type="region of interest" description="Disordered" evidence="1">
    <location>
        <begin position="1"/>
        <end position="31"/>
    </location>
</feature>
<dbReference type="AlphaFoldDB" id="A0A5C5WB01"/>
<evidence type="ECO:0000313" key="3">
    <source>
        <dbReference type="Proteomes" id="UP000318995"/>
    </source>
</evidence>
<protein>
    <submittedName>
        <fullName evidence="2">Uncharacterized protein</fullName>
    </submittedName>
</protein>
<organism evidence="2 3">
    <name type="scientific">Botrimarina hoheduenensis</name>
    <dbReference type="NCBI Taxonomy" id="2528000"/>
    <lineage>
        <taxon>Bacteria</taxon>
        <taxon>Pseudomonadati</taxon>
        <taxon>Planctomycetota</taxon>
        <taxon>Planctomycetia</taxon>
        <taxon>Pirellulales</taxon>
        <taxon>Lacipirellulaceae</taxon>
        <taxon>Botrimarina</taxon>
    </lineage>
</organism>